<accession>K0T5N2</accession>
<keyword evidence="4" id="KW-1185">Reference proteome</keyword>
<evidence type="ECO:0000256" key="2">
    <source>
        <dbReference type="SAM" id="Phobius"/>
    </source>
</evidence>
<feature type="transmembrane region" description="Helical" evidence="2">
    <location>
        <begin position="24"/>
        <end position="43"/>
    </location>
</feature>
<comment type="caution">
    <text evidence="3">The sequence shown here is derived from an EMBL/GenBank/DDBJ whole genome shotgun (WGS) entry which is preliminary data.</text>
</comment>
<evidence type="ECO:0000313" key="4">
    <source>
        <dbReference type="Proteomes" id="UP000266841"/>
    </source>
</evidence>
<sequence>MLSCPDGDSVDPPPNRSMGGVSTLLIYAIAFAAISLDAPWSFLDPWSYSFCRVAAPAIGPVGPVDDHRHRGRGGTATVVYSTTQKCQDSVDPPSDRSIGGASTLS</sequence>
<keyword evidence="2" id="KW-0812">Transmembrane</keyword>
<proteinExistence type="predicted"/>
<evidence type="ECO:0000256" key="1">
    <source>
        <dbReference type="SAM" id="MobiDB-lite"/>
    </source>
</evidence>
<name>K0T5N2_THAOC</name>
<dbReference type="Proteomes" id="UP000266841">
    <property type="component" value="Unassembled WGS sequence"/>
</dbReference>
<dbReference type="AlphaFoldDB" id="K0T5N2"/>
<feature type="region of interest" description="Disordered" evidence="1">
    <location>
        <begin position="82"/>
        <end position="105"/>
    </location>
</feature>
<keyword evidence="2" id="KW-1133">Transmembrane helix</keyword>
<keyword evidence="2" id="KW-0472">Membrane</keyword>
<dbReference type="EMBL" id="AGNL01003976">
    <property type="protein sequence ID" value="EJK74083.1"/>
    <property type="molecule type" value="Genomic_DNA"/>
</dbReference>
<organism evidence="3 4">
    <name type="scientific">Thalassiosira oceanica</name>
    <name type="common">Marine diatom</name>
    <dbReference type="NCBI Taxonomy" id="159749"/>
    <lineage>
        <taxon>Eukaryota</taxon>
        <taxon>Sar</taxon>
        <taxon>Stramenopiles</taxon>
        <taxon>Ochrophyta</taxon>
        <taxon>Bacillariophyta</taxon>
        <taxon>Coscinodiscophyceae</taxon>
        <taxon>Thalassiosirophycidae</taxon>
        <taxon>Thalassiosirales</taxon>
        <taxon>Thalassiosiraceae</taxon>
        <taxon>Thalassiosira</taxon>
    </lineage>
</organism>
<gene>
    <name evidence="3" type="ORF">THAOC_04265</name>
</gene>
<evidence type="ECO:0000313" key="3">
    <source>
        <dbReference type="EMBL" id="EJK74083.1"/>
    </source>
</evidence>
<reference evidence="3 4" key="1">
    <citation type="journal article" date="2012" name="Genome Biol.">
        <title>Genome and low-iron response of an oceanic diatom adapted to chronic iron limitation.</title>
        <authorList>
            <person name="Lommer M."/>
            <person name="Specht M."/>
            <person name="Roy A.S."/>
            <person name="Kraemer L."/>
            <person name="Andreson R."/>
            <person name="Gutowska M.A."/>
            <person name="Wolf J."/>
            <person name="Bergner S.V."/>
            <person name="Schilhabel M.B."/>
            <person name="Klostermeier U.C."/>
            <person name="Beiko R.G."/>
            <person name="Rosenstiel P."/>
            <person name="Hippler M."/>
            <person name="Laroche J."/>
        </authorList>
    </citation>
    <scope>NUCLEOTIDE SEQUENCE [LARGE SCALE GENOMIC DNA]</scope>
    <source>
        <strain evidence="3 4">CCMP1005</strain>
    </source>
</reference>
<protein>
    <submittedName>
        <fullName evidence="3">Uncharacterized protein</fullName>
    </submittedName>
</protein>